<keyword evidence="3" id="KW-1185">Reference proteome</keyword>
<name>A0A846W7Q7_9NOCA</name>
<proteinExistence type="predicted"/>
<feature type="region of interest" description="Disordered" evidence="1">
    <location>
        <begin position="333"/>
        <end position="415"/>
    </location>
</feature>
<feature type="region of interest" description="Disordered" evidence="1">
    <location>
        <begin position="429"/>
        <end position="470"/>
    </location>
</feature>
<dbReference type="Gene3D" id="1.20.1260.20">
    <property type="entry name" value="PPE superfamily"/>
    <property type="match status" value="1"/>
</dbReference>
<organism evidence="2 3">
    <name type="scientific">Nocardia coubleae</name>
    <dbReference type="NCBI Taxonomy" id="356147"/>
    <lineage>
        <taxon>Bacteria</taxon>
        <taxon>Bacillati</taxon>
        <taxon>Actinomycetota</taxon>
        <taxon>Actinomycetes</taxon>
        <taxon>Mycobacteriales</taxon>
        <taxon>Nocardiaceae</taxon>
        <taxon>Nocardia</taxon>
    </lineage>
</organism>
<sequence>MGEKTPWDGAAGKASIRIETGAALQAANACRDVVAVLKGCQELLKPGALNNYSVDAIGGDQVHAGPLRTKFIDETRQAFDSVDRFIDSLHDMGDMFKAAGETYTGNDSLSASELAALKDKKTELGQVSTSPPAVNMKDLAAKAPRYLPPDYETPGGNYTVHNDDIDVAKKPGSNPPLAKAEGDDVFKFHAREPASMSWTDLQDLGRRIQWSQVAAEVPTWKVLAGEVDKVGTTFQTAVRTITTTNWESKGGEAAFTAVQEFVRSLGSLRDGFLMMHSAVQYTADFLHATAASMPPPANGETCDDVGEVQELYRKHYYVGFDSVQSMFPMAAQPAAPKGELGPPPPPPEKKDTDKNGEGNNGAGNNGAGNNGAGNNGAGNNGAGNSGAGNSGAGNSGAGNSGAGNQSAAEQQQRQALDALKEQRAELLAQQNGQNAQGQDRSGNQNGTGKNTGAGGSGSGSSGSTTGATGAGSDMSSMISAISGIVSSMTQALPSLIQALSSIDLSSATPDLSPLTQALTQVPDIRTAISESPEFAALMSQNPELAEAARAIGLTVDPAIAVATPAAGLASTEPVTESVGAAEAFPRASLPDFSNLGSLTDIITPIVAASSEVVTPVVTEIVEETVAAEGNADRENASVEHLS</sequence>
<evidence type="ECO:0000313" key="3">
    <source>
        <dbReference type="Proteomes" id="UP000572007"/>
    </source>
</evidence>
<feature type="compositionally biased region" description="Gly residues" evidence="1">
    <location>
        <begin position="449"/>
        <end position="460"/>
    </location>
</feature>
<protein>
    <submittedName>
        <fullName evidence="2">Uncharacterized protein</fullName>
    </submittedName>
</protein>
<accession>A0A846W7Q7</accession>
<dbReference type="Proteomes" id="UP000572007">
    <property type="component" value="Unassembled WGS sequence"/>
</dbReference>
<dbReference type="InterPro" id="IPR038332">
    <property type="entry name" value="PPE_sf"/>
</dbReference>
<feature type="compositionally biased region" description="Low complexity" evidence="1">
    <location>
        <begin position="429"/>
        <end position="448"/>
    </location>
</feature>
<gene>
    <name evidence="2" type="ORF">HGA10_15585</name>
</gene>
<evidence type="ECO:0000256" key="1">
    <source>
        <dbReference type="SAM" id="MobiDB-lite"/>
    </source>
</evidence>
<evidence type="ECO:0000313" key="2">
    <source>
        <dbReference type="EMBL" id="NKX88726.1"/>
    </source>
</evidence>
<feature type="compositionally biased region" description="Gly residues" evidence="1">
    <location>
        <begin position="358"/>
        <end position="401"/>
    </location>
</feature>
<dbReference type="EMBL" id="JAAXOM010000004">
    <property type="protein sequence ID" value="NKX88726.1"/>
    <property type="molecule type" value="Genomic_DNA"/>
</dbReference>
<comment type="caution">
    <text evidence="2">The sequence shown here is derived from an EMBL/GenBank/DDBJ whole genome shotgun (WGS) entry which is preliminary data.</text>
</comment>
<dbReference type="RefSeq" id="WP_067641142.1">
    <property type="nucleotide sequence ID" value="NZ_JAAXOM010000004.1"/>
</dbReference>
<feature type="compositionally biased region" description="Basic and acidic residues" evidence="1">
    <location>
        <begin position="347"/>
        <end position="356"/>
    </location>
</feature>
<feature type="compositionally biased region" description="Low complexity" evidence="1">
    <location>
        <begin position="461"/>
        <end position="470"/>
    </location>
</feature>
<dbReference type="AlphaFoldDB" id="A0A846W7Q7"/>
<reference evidence="2 3" key="1">
    <citation type="submission" date="2020-04" db="EMBL/GenBank/DDBJ databases">
        <title>MicrobeNet Type strains.</title>
        <authorList>
            <person name="Nicholson A.C."/>
        </authorList>
    </citation>
    <scope>NUCLEOTIDE SEQUENCE [LARGE SCALE GENOMIC DNA]</scope>
    <source>
        <strain evidence="2 3">DSM 44960</strain>
    </source>
</reference>